<dbReference type="InterPro" id="IPR021899">
    <property type="entry name" value="DUF3511"/>
</dbReference>
<sequence length="812" mass="93757">MEEFRPSSFKSHGGGGGGRKQINWKTMQTNEDLSPSHYRPNVTVKESEENIKNPMKTWWNDPETKRKKRVAKYKFYSVEGKVKSSLKKGFRWMKKKYSRIIHGAWILSVEPQLDFIQEMVTVEFKDGNMEVRLSENQIIKCEDGVEEVRMSEDCTMSFEDGGAKAEPKRTCKRRLSRMMDEEGEFQIPEKRYKRIMLSLMKPSYLLRLGLDSKNIRFENRKRLQYLLHKLVRRRNWADASGVLSVLLKGTSKENSPIANRLKYTVTHMCAVVSMELFRHVESEQMNTIRIKNVYDIWMKRIGSVRDSPLEASLRPHPLFEHPSSCNQAHVTALLGKYVVHLEFILFCLTRGDVEEAHQAAMSLMQEREFGSHPMSNMVMALIFCQRWLSSIPREMQWNHSYSPMVSEESGERLNHQVRNSEALDTVYSNEADTHLTYDAETSVMIGKRLSDANDSDLHREGPVEDDADLHREHFAKHQPQCFNIYSTENEASFSNDGSPSNYASVFSALEGLDSWVLPIKLPNSNEDYENVIRKHMNLLNDDYKNAIKYLQLALLSTPPVSAALLPLTQRIKAIGQTYLGENLNCISEGLLPSQYCNKTTRLLLIGGHVDEAMDELEKYCSDSNTALPIRLKAALLECFDRNNYVMLSTCFEDILKKDPTCCHSLDRLISMHQNGDYSTESVLEMIALHLDATYANENTWREFALCFLKLAQYNEDRMSTGKSRQSWMFRCKWWLNRHFSNDTLASEIAAGDIQLLTYKAACACHMYEQEFDYFVKAYTYLEKAHTLAALAFSSKEDRVWFGVKPKRVVSFL</sequence>
<name>A0ABQ8IDC2_9ROSI</name>
<dbReference type="EMBL" id="JAFEMO010000003">
    <property type="protein sequence ID" value="KAH7574648.1"/>
    <property type="molecule type" value="Genomic_DNA"/>
</dbReference>
<keyword evidence="3" id="KW-1185">Reference proteome</keyword>
<reference evidence="2 3" key="1">
    <citation type="submission" date="2021-02" db="EMBL/GenBank/DDBJ databases">
        <title>Plant Genome Project.</title>
        <authorList>
            <person name="Zhang R.-G."/>
        </authorList>
    </citation>
    <scope>NUCLEOTIDE SEQUENCE [LARGE SCALE GENOMIC DNA]</scope>
    <source>
        <tissue evidence="2">Leaves</tissue>
    </source>
</reference>
<dbReference type="InterPro" id="IPR039495">
    <property type="entry name" value="TAF1A"/>
</dbReference>
<proteinExistence type="predicted"/>
<dbReference type="PANTHER" id="PTHR36720">
    <property type="entry name" value="TAF RNA POLYMERASE I SUBUNIT A"/>
    <property type="match status" value="1"/>
</dbReference>
<feature type="compositionally biased region" description="Polar residues" evidence="1">
    <location>
        <begin position="23"/>
        <end position="33"/>
    </location>
</feature>
<dbReference type="Proteomes" id="UP000827721">
    <property type="component" value="Unassembled WGS sequence"/>
</dbReference>
<dbReference type="Pfam" id="PF14929">
    <property type="entry name" value="TAF1_subA"/>
    <property type="match status" value="2"/>
</dbReference>
<dbReference type="PANTHER" id="PTHR36720:SF1">
    <property type="entry name" value="TAF RNA POLYMERASE I SUBUNIT A"/>
    <property type="match status" value="1"/>
</dbReference>
<feature type="region of interest" description="Disordered" evidence="1">
    <location>
        <begin position="1"/>
        <end position="46"/>
    </location>
</feature>
<evidence type="ECO:0000313" key="2">
    <source>
        <dbReference type="EMBL" id="KAH7574648.1"/>
    </source>
</evidence>
<accession>A0ABQ8IDC2</accession>
<dbReference type="Pfam" id="PF12023">
    <property type="entry name" value="DUF3511"/>
    <property type="match status" value="1"/>
</dbReference>
<evidence type="ECO:0000313" key="3">
    <source>
        <dbReference type="Proteomes" id="UP000827721"/>
    </source>
</evidence>
<organism evidence="2 3">
    <name type="scientific">Xanthoceras sorbifolium</name>
    <dbReference type="NCBI Taxonomy" id="99658"/>
    <lineage>
        <taxon>Eukaryota</taxon>
        <taxon>Viridiplantae</taxon>
        <taxon>Streptophyta</taxon>
        <taxon>Embryophyta</taxon>
        <taxon>Tracheophyta</taxon>
        <taxon>Spermatophyta</taxon>
        <taxon>Magnoliopsida</taxon>
        <taxon>eudicotyledons</taxon>
        <taxon>Gunneridae</taxon>
        <taxon>Pentapetalae</taxon>
        <taxon>rosids</taxon>
        <taxon>malvids</taxon>
        <taxon>Sapindales</taxon>
        <taxon>Sapindaceae</taxon>
        <taxon>Xanthoceroideae</taxon>
        <taxon>Xanthoceras</taxon>
    </lineage>
</organism>
<gene>
    <name evidence="2" type="ORF">JRO89_XS03G0326200</name>
</gene>
<comment type="caution">
    <text evidence="2">The sequence shown here is derived from an EMBL/GenBank/DDBJ whole genome shotgun (WGS) entry which is preliminary data.</text>
</comment>
<protein>
    <submittedName>
        <fullName evidence="2">Uncharacterized protein</fullName>
    </submittedName>
</protein>
<evidence type="ECO:0000256" key="1">
    <source>
        <dbReference type="SAM" id="MobiDB-lite"/>
    </source>
</evidence>